<dbReference type="AlphaFoldDB" id="A0A5A7QFJ5"/>
<evidence type="ECO:0000256" key="1">
    <source>
        <dbReference type="SAM" id="MobiDB-lite"/>
    </source>
</evidence>
<gene>
    <name evidence="2" type="ORF">STAS_19461</name>
</gene>
<sequence>MPNTTVVLTPPPSSIRRPPPSNSPEYDSQTPADYGCHMPDQDRRGPSRCRRRWSSVLPPLILPPPSSSTAKRRRIRPPSDLAGENPATVGREAYGGTVHMKTAAGRAGRIAAGDGRWAVRGDCGRHDPVSVSTKNSESVISTVITFALKFESNSGLTVESVEIL</sequence>
<proteinExistence type="predicted"/>
<dbReference type="EMBL" id="BKCP01006404">
    <property type="protein sequence ID" value="GER42661.1"/>
    <property type="molecule type" value="Genomic_DNA"/>
</dbReference>
<dbReference type="Proteomes" id="UP000325081">
    <property type="component" value="Unassembled WGS sequence"/>
</dbReference>
<accession>A0A5A7QFJ5</accession>
<keyword evidence="2" id="KW-0647">Proteasome</keyword>
<organism evidence="2 3">
    <name type="scientific">Striga asiatica</name>
    <name type="common">Asiatic witchweed</name>
    <name type="synonym">Buchnera asiatica</name>
    <dbReference type="NCBI Taxonomy" id="4170"/>
    <lineage>
        <taxon>Eukaryota</taxon>
        <taxon>Viridiplantae</taxon>
        <taxon>Streptophyta</taxon>
        <taxon>Embryophyta</taxon>
        <taxon>Tracheophyta</taxon>
        <taxon>Spermatophyta</taxon>
        <taxon>Magnoliopsida</taxon>
        <taxon>eudicotyledons</taxon>
        <taxon>Gunneridae</taxon>
        <taxon>Pentapetalae</taxon>
        <taxon>asterids</taxon>
        <taxon>lamiids</taxon>
        <taxon>Lamiales</taxon>
        <taxon>Orobanchaceae</taxon>
        <taxon>Buchnereae</taxon>
        <taxon>Striga</taxon>
    </lineage>
</organism>
<comment type="caution">
    <text evidence="2">The sequence shown here is derived from an EMBL/GenBank/DDBJ whole genome shotgun (WGS) entry which is preliminary data.</text>
</comment>
<feature type="compositionally biased region" description="Pro residues" evidence="1">
    <location>
        <begin position="9"/>
        <end position="22"/>
    </location>
</feature>
<reference evidence="3" key="1">
    <citation type="journal article" date="2019" name="Curr. Biol.">
        <title>Genome Sequence of Striga asiatica Provides Insight into the Evolution of Plant Parasitism.</title>
        <authorList>
            <person name="Yoshida S."/>
            <person name="Kim S."/>
            <person name="Wafula E.K."/>
            <person name="Tanskanen J."/>
            <person name="Kim Y.M."/>
            <person name="Honaas L."/>
            <person name="Yang Z."/>
            <person name="Spallek T."/>
            <person name="Conn C.E."/>
            <person name="Ichihashi Y."/>
            <person name="Cheong K."/>
            <person name="Cui S."/>
            <person name="Der J.P."/>
            <person name="Gundlach H."/>
            <person name="Jiao Y."/>
            <person name="Hori C."/>
            <person name="Ishida J.K."/>
            <person name="Kasahara H."/>
            <person name="Kiba T."/>
            <person name="Kim M.S."/>
            <person name="Koo N."/>
            <person name="Laohavisit A."/>
            <person name="Lee Y.H."/>
            <person name="Lumba S."/>
            <person name="McCourt P."/>
            <person name="Mortimer J.C."/>
            <person name="Mutuku J.M."/>
            <person name="Nomura T."/>
            <person name="Sasaki-Sekimoto Y."/>
            <person name="Seto Y."/>
            <person name="Wang Y."/>
            <person name="Wakatake T."/>
            <person name="Sakakibara H."/>
            <person name="Demura T."/>
            <person name="Yamaguchi S."/>
            <person name="Yoneyama K."/>
            <person name="Manabe R.I."/>
            <person name="Nelson D.C."/>
            <person name="Schulman A.H."/>
            <person name="Timko M.P."/>
            <person name="dePamphilis C.W."/>
            <person name="Choi D."/>
            <person name="Shirasu K."/>
        </authorList>
    </citation>
    <scope>NUCLEOTIDE SEQUENCE [LARGE SCALE GENOMIC DNA]</scope>
    <source>
        <strain evidence="3">cv. UVA1</strain>
    </source>
</reference>
<evidence type="ECO:0000313" key="2">
    <source>
        <dbReference type="EMBL" id="GER42661.1"/>
    </source>
</evidence>
<evidence type="ECO:0000313" key="3">
    <source>
        <dbReference type="Proteomes" id="UP000325081"/>
    </source>
</evidence>
<dbReference type="GO" id="GO:0000502">
    <property type="term" value="C:proteasome complex"/>
    <property type="evidence" value="ECO:0007669"/>
    <property type="project" value="UniProtKB-KW"/>
</dbReference>
<name>A0A5A7QFJ5_STRAF</name>
<keyword evidence="3" id="KW-1185">Reference proteome</keyword>
<feature type="region of interest" description="Disordered" evidence="1">
    <location>
        <begin position="1"/>
        <end position="90"/>
    </location>
</feature>
<protein>
    <submittedName>
        <fullName evidence="2">26S proteasome AAA-ATPase subunit RPT5B</fullName>
    </submittedName>
</protein>